<proteinExistence type="inferred from homology"/>
<comment type="catalytic activity">
    <reaction evidence="10">
        <text>L-methionine + ATP + H2O = S-adenosyl-L-methionine + phosphate + diphosphate</text>
        <dbReference type="Rhea" id="RHEA:21080"/>
        <dbReference type="ChEBI" id="CHEBI:15377"/>
        <dbReference type="ChEBI" id="CHEBI:30616"/>
        <dbReference type="ChEBI" id="CHEBI:33019"/>
        <dbReference type="ChEBI" id="CHEBI:43474"/>
        <dbReference type="ChEBI" id="CHEBI:57844"/>
        <dbReference type="ChEBI" id="CHEBI:59789"/>
        <dbReference type="EC" id="2.5.1.6"/>
    </reaction>
</comment>
<evidence type="ECO:0000256" key="4">
    <source>
        <dbReference type="ARBA" id="ARBA00022679"/>
    </source>
</evidence>
<evidence type="ECO:0000256" key="12">
    <source>
        <dbReference type="RuleBase" id="RU004462"/>
    </source>
</evidence>
<reference evidence="16 17" key="1">
    <citation type="submission" date="2019-07" db="EMBL/GenBank/DDBJ databases">
        <title>Whole genome shotgun sequence of Methylobacterium gnaphalii NBRC 107716.</title>
        <authorList>
            <person name="Hosoyama A."/>
            <person name="Uohara A."/>
            <person name="Ohji S."/>
            <person name="Ichikawa N."/>
        </authorList>
    </citation>
    <scope>NUCLEOTIDE SEQUENCE [LARGE SCALE GENOMIC DNA]</scope>
    <source>
        <strain evidence="16 17">NBRC 107716</strain>
    </source>
</reference>
<dbReference type="HAMAP" id="MF_00086">
    <property type="entry name" value="S_AdoMet_synth1"/>
    <property type="match status" value="1"/>
</dbReference>
<dbReference type="InterPro" id="IPR022631">
    <property type="entry name" value="ADOMET_SYNTHASE_CS"/>
</dbReference>
<keyword evidence="17" id="KW-1185">Reference proteome</keyword>
<dbReference type="EMBL" id="BJZV01000004">
    <property type="protein sequence ID" value="GEP09219.1"/>
    <property type="molecule type" value="Genomic_DNA"/>
</dbReference>
<feature type="binding site" description="in other chain" evidence="10">
    <location>
        <begin position="169"/>
        <end position="171"/>
    </location>
    <ligand>
        <name>ATP</name>
        <dbReference type="ChEBI" id="CHEBI:30616"/>
        <note>ligand shared between two neighboring subunits</note>
    </ligand>
</feature>
<dbReference type="Pfam" id="PF02772">
    <property type="entry name" value="S-AdoMet_synt_M"/>
    <property type="match status" value="1"/>
</dbReference>
<dbReference type="OrthoDB" id="9801686at2"/>
<dbReference type="PIRSF" id="PIRSF000497">
    <property type="entry name" value="MAT"/>
    <property type="match status" value="1"/>
</dbReference>
<comment type="cofactor">
    <cofactor evidence="10">
        <name>K(+)</name>
        <dbReference type="ChEBI" id="CHEBI:29103"/>
    </cofactor>
    <text evidence="10">Binds 1 potassium ion per subunit.</text>
</comment>
<evidence type="ECO:0000259" key="14">
    <source>
        <dbReference type="Pfam" id="PF02772"/>
    </source>
</evidence>
<gene>
    <name evidence="10 16" type="primary">metK</name>
    <name evidence="16" type="ORF">MGN01_10640</name>
</gene>
<protein>
    <recommendedName>
        <fullName evidence="10">S-adenosylmethionine synthase</fullName>
        <shortName evidence="10">AdoMet synthase</shortName>
        <ecNumber evidence="10">2.5.1.6</ecNumber>
    </recommendedName>
    <alternativeName>
        <fullName evidence="10">MAT</fullName>
    </alternativeName>
    <alternativeName>
        <fullName evidence="10">Methionine adenosyltransferase</fullName>
    </alternativeName>
</protein>
<evidence type="ECO:0000259" key="13">
    <source>
        <dbReference type="Pfam" id="PF00438"/>
    </source>
</evidence>
<dbReference type="Pfam" id="PF00438">
    <property type="entry name" value="S-AdoMet_synt_N"/>
    <property type="match status" value="1"/>
</dbReference>
<organism evidence="16 17">
    <name type="scientific">Methylobacterium gnaphalii</name>
    <dbReference type="NCBI Taxonomy" id="1010610"/>
    <lineage>
        <taxon>Bacteria</taxon>
        <taxon>Pseudomonadati</taxon>
        <taxon>Pseudomonadota</taxon>
        <taxon>Alphaproteobacteria</taxon>
        <taxon>Hyphomicrobiales</taxon>
        <taxon>Methylobacteriaceae</taxon>
        <taxon>Methylobacterium</taxon>
    </lineage>
</organism>
<dbReference type="PROSITE" id="PS00376">
    <property type="entry name" value="ADOMET_SYNTHASE_1"/>
    <property type="match status" value="1"/>
</dbReference>
<dbReference type="GO" id="GO:0000287">
    <property type="term" value="F:magnesium ion binding"/>
    <property type="evidence" value="ECO:0007669"/>
    <property type="project" value="UniProtKB-UniRule"/>
</dbReference>
<dbReference type="NCBIfam" id="TIGR01034">
    <property type="entry name" value="metK"/>
    <property type="match status" value="1"/>
</dbReference>
<evidence type="ECO:0000256" key="3">
    <source>
        <dbReference type="ARBA" id="ARBA00022563"/>
    </source>
</evidence>
<dbReference type="Gene3D" id="3.30.300.10">
    <property type="match status" value="3"/>
</dbReference>
<feature type="domain" description="S-adenosylmethionine synthetase C-terminal" evidence="15">
    <location>
        <begin position="238"/>
        <end position="380"/>
    </location>
</feature>
<accession>A0A512JGW6</accession>
<dbReference type="GO" id="GO:0006730">
    <property type="term" value="P:one-carbon metabolic process"/>
    <property type="evidence" value="ECO:0007669"/>
    <property type="project" value="UniProtKB-KW"/>
</dbReference>
<dbReference type="CDD" id="cd18079">
    <property type="entry name" value="S-AdoMet_synt"/>
    <property type="match status" value="1"/>
</dbReference>
<keyword evidence="3 10" id="KW-0554">One-carbon metabolism</keyword>
<evidence type="ECO:0000313" key="16">
    <source>
        <dbReference type="EMBL" id="GEP09219.1"/>
    </source>
</evidence>
<dbReference type="GO" id="GO:0005524">
    <property type="term" value="F:ATP binding"/>
    <property type="evidence" value="ECO:0007669"/>
    <property type="project" value="UniProtKB-UniRule"/>
</dbReference>
<evidence type="ECO:0000256" key="5">
    <source>
        <dbReference type="ARBA" id="ARBA00022723"/>
    </source>
</evidence>
<feature type="binding site" description="in other chain" evidence="10">
    <location>
        <position position="17"/>
    </location>
    <ligand>
        <name>ATP</name>
        <dbReference type="ChEBI" id="CHEBI:30616"/>
        <note>ligand shared between two neighboring subunits</note>
    </ligand>
</feature>
<comment type="cofactor">
    <cofactor evidence="10">
        <name>Mg(2+)</name>
        <dbReference type="ChEBI" id="CHEBI:18420"/>
    </cofactor>
    <text evidence="10">Binds 2 divalent ions per subunit.</text>
</comment>
<evidence type="ECO:0000313" key="17">
    <source>
        <dbReference type="Proteomes" id="UP000321750"/>
    </source>
</evidence>
<evidence type="ECO:0000256" key="7">
    <source>
        <dbReference type="ARBA" id="ARBA00022840"/>
    </source>
</evidence>
<keyword evidence="9 10" id="KW-0630">Potassium</keyword>
<comment type="subcellular location">
    <subcellularLocation>
        <location evidence="10 11">Cytoplasm</location>
    </subcellularLocation>
</comment>
<comment type="pathway">
    <text evidence="1 10">Amino-acid biosynthesis; S-adenosyl-L-methionine biosynthesis; S-adenosyl-L-methionine from L-methionine: step 1/1.</text>
</comment>
<evidence type="ECO:0000256" key="2">
    <source>
        <dbReference type="ARBA" id="ARBA00009685"/>
    </source>
</evidence>
<dbReference type="UniPathway" id="UPA00315">
    <property type="reaction ID" value="UER00080"/>
</dbReference>
<dbReference type="PROSITE" id="PS00377">
    <property type="entry name" value="ADOMET_SYNTHASE_2"/>
    <property type="match status" value="1"/>
</dbReference>
<keyword evidence="4 10" id="KW-0808">Transferase</keyword>
<dbReference type="GO" id="GO:0005737">
    <property type="term" value="C:cytoplasm"/>
    <property type="evidence" value="ECO:0007669"/>
    <property type="project" value="UniProtKB-SubCell"/>
</dbReference>
<dbReference type="RefSeq" id="WP_147045536.1">
    <property type="nucleotide sequence ID" value="NZ_BJZV01000004.1"/>
</dbReference>
<feature type="domain" description="S-adenosylmethionine synthetase central" evidence="14">
    <location>
        <begin position="118"/>
        <end position="236"/>
    </location>
</feature>
<feature type="domain" description="S-adenosylmethionine synthetase N-terminal" evidence="13">
    <location>
        <begin position="6"/>
        <end position="104"/>
    </location>
</feature>
<sequence length="391" mass="41791">MPRSDFLFTSESVSEGHPDKVSDRISDTVVDAYLAAMPEARLGVETLTTTNRVVIAGEVRGPDSVTFKDLEELSREAVKDIGYEQSGFHWKNNDVQIYLHAQSADIAQGVDAAGNKDEGAGDQGIMFGYASDETPSLMPAPIYYAHKILKDLADARKARQGDAAKLGPDAKSQVTVRYANGRPVEATQIVLSTQHLDESLDSADVRAIVEPYIRAALPQDWITEGTVWHVNPTGKFVIGGPDGDAGLTGRKIIVDTYGGAAPHGGGAFSGKDPTKVDRSAAYAARYLAKNVVAAGLASKATIQLSYAIGVSKPLSIYVDLHGTGNVDEAKLEAVLNDAIDLSPRGIRTALQLNKPIYARTAAYGHFGREPDADGGFSWEKTDLADKLKSAF</sequence>
<feature type="binding site" description="in other chain" evidence="10">
    <location>
        <position position="58"/>
    </location>
    <ligand>
        <name>L-methionine</name>
        <dbReference type="ChEBI" id="CHEBI:57844"/>
        <note>ligand shared between two neighboring subunits</note>
    </ligand>
</feature>
<comment type="similarity">
    <text evidence="2 10 12">Belongs to the AdoMet synthase family.</text>
</comment>
<keyword evidence="5 10" id="KW-0479">Metal-binding</keyword>
<dbReference type="InterPro" id="IPR022628">
    <property type="entry name" value="S-AdoMet_synt_N"/>
</dbReference>
<dbReference type="SUPFAM" id="SSF55973">
    <property type="entry name" value="S-adenosylmethionine synthetase"/>
    <property type="match status" value="3"/>
</dbReference>
<name>A0A512JGW6_9HYPH</name>
<dbReference type="GO" id="GO:0006556">
    <property type="term" value="P:S-adenosylmethionine biosynthetic process"/>
    <property type="evidence" value="ECO:0007669"/>
    <property type="project" value="UniProtKB-UniRule"/>
</dbReference>
<evidence type="ECO:0000259" key="15">
    <source>
        <dbReference type="Pfam" id="PF02773"/>
    </source>
</evidence>
<dbReference type="Proteomes" id="UP000321750">
    <property type="component" value="Unassembled WGS sequence"/>
</dbReference>
<comment type="function">
    <text evidence="10">Catalyzes the formation of S-adenosylmethionine (AdoMet) from methionine and ATP. The overall synthetic reaction is composed of two sequential steps, AdoMet formation and the subsequent tripolyphosphate hydrolysis which occurs prior to release of AdoMet from the enzyme.</text>
</comment>
<dbReference type="GO" id="GO:0004478">
    <property type="term" value="F:methionine adenosyltransferase activity"/>
    <property type="evidence" value="ECO:0007669"/>
    <property type="project" value="UniProtKB-UniRule"/>
</dbReference>
<dbReference type="PANTHER" id="PTHR11964">
    <property type="entry name" value="S-ADENOSYLMETHIONINE SYNTHETASE"/>
    <property type="match status" value="1"/>
</dbReference>
<dbReference type="AlphaFoldDB" id="A0A512JGW6"/>
<evidence type="ECO:0000256" key="8">
    <source>
        <dbReference type="ARBA" id="ARBA00022842"/>
    </source>
</evidence>
<dbReference type="EC" id="2.5.1.6" evidence="10"/>
<evidence type="ECO:0000256" key="9">
    <source>
        <dbReference type="ARBA" id="ARBA00022958"/>
    </source>
</evidence>
<feature type="binding site" evidence="10">
    <location>
        <position position="271"/>
    </location>
    <ligand>
        <name>ATP</name>
        <dbReference type="ChEBI" id="CHEBI:30616"/>
        <note>ligand shared between two neighboring subunits</note>
    </ligand>
</feature>
<keyword evidence="8 10" id="KW-0460">Magnesium</keyword>
<evidence type="ECO:0000256" key="6">
    <source>
        <dbReference type="ARBA" id="ARBA00022741"/>
    </source>
</evidence>
<dbReference type="InterPro" id="IPR022630">
    <property type="entry name" value="S-AdoMet_synt_C"/>
</dbReference>
<evidence type="ECO:0000256" key="10">
    <source>
        <dbReference type="HAMAP-Rule" id="MF_00086"/>
    </source>
</evidence>
<feature type="binding site" evidence="10">
    <location>
        <position position="45"/>
    </location>
    <ligand>
        <name>K(+)</name>
        <dbReference type="ChEBI" id="CHEBI:29103"/>
    </ligand>
</feature>
<feature type="binding site" description="in other chain" evidence="10">
    <location>
        <begin position="250"/>
        <end position="251"/>
    </location>
    <ligand>
        <name>ATP</name>
        <dbReference type="ChEBI" id="CHEBI:30616"/>
        <note>ligand shared between two neighboring subunits</note>
    </ligand>
</feature>
<dbReference type="InterPro" id="IPR022636">
    <property type="entry name" value="S-AdoMet_synthetase_sfam"/>
</dbReference>
<feature type="binding site" description="in other chain" evidence="10">
    <location>
        <position position="275"/>
    </location>
    <ligand>
        <name>L-methionine</name>
        <dbReference type="ChEBI" id="CHEBI:57844"/>
        <note>ligand shared between two neighboring subunits</note>
    </ligand>
</feature>
<comment type="caution">
    <text evidence="16">The sequence shown here is derived from an EMBL/GenBank/DDBJ whole genome shotgun (WGS) entry which is preliminary data.</text>
</comment>
<dbReference type="InterPro" id="IPR002133">
    <property type="entry name" value="S-AdoMet_synthetase"/>
</dbReference>
<feature type="binding site" evidence="10">
    <location>
        <position position="267"/>
    </location>
    <ligand>
        <name>ATP</name>
        <dbReference type="ChEBI" id="CHEBI:30616"/>
        <note>ligand shared between two neighboring subunits</note>
    </ligand>
</feature>
<dbReference type="Pfam" id="PF02773">
    <property type="entry name" value="S-AdoMet_synt_C"/>
    <property type="match status" value="1"/>
</dbReference>
<feature type="binding site" evidence="10">
    <location>
        <position position="244"/>
    </location>
    <ligand>
        <name>L-methionine</name>
        <dbReference type="ChEBI" id="CHEBI:57844"/>
        <note>ligand shared between two neighboring subunits</note>
    </ligand>
</feature>
<feature type="binding site" evidence="10">
    <location>
        <position position="19"/>
    </location>
    <ligand>
        <name>Mg(2+)</name>
        <dbReference type="ChEBI" id="CHEBI:18420"/>
    </ligand>
</feature>
<evidence type="ECO:0000256" key="1">
    <source>
        <dbReference type="ARBA" id="ARBA00005224"/>
    </source>
</evidence>
<feature type="binding site" description="in other chain" evidence="10">
    <location>
        <begin position="235"/>
        <end position="236"/>
    </location>
    <ligand>
        <name>ATP</name>
        <dbReference type="ChEBI" id="CHEBI:30616"/>
        <note>ligand shared between two neighboring subunits</note>
    </ligand>
</feature>
<comment type="subunit">
    <text evidence="10">Homotetramer; dimer of dimers.</text>
</comment>
<feature type="binding site" description="in other chain" evidence="10">
    <location>
        <position position="102"/>
    </location>
    <ligand>
        <name>L-methionine</name>
        <dbReference type="ChEBI" id="CHEBI:57844"/>
        <note>ligand shared between two neighboring subunits</note>
    </ligand>
</feature>
<feature type="binding site" evidence="10">
    <location>
        <position position="244"/>
    </location>
    <ligand>
        <name>ATP</name>
        <dbReference type="ChEBI" id="CHEBI:30616"/>
        <note>ligand shared between two neighboring subunits</note>
    </ligand>
</feature>
<evidence type="ECO:0000256" key="11">
    <source>
        <dbReference type="RuleBase" id="RU000542"/>
    </source>
</evidence>
<dbReference type="InterPro" id="IPR022629">
    <property type="entry name" value="S-AdoMet_synt_central"/>
</dbReference>
<keyword evidence="6 10" id="KW-0547">Nucleotide-binding</keyword>
<feature type="region of interest" description="Flexible loop" evidence="10">
    <location>
        <begin position="102"/>
        <end position="112"/>
    </location>
</feature>
<keyword evidence="10" id="KW-0963">Cytoplasm</keyword>
<keyword evidence="7 10" id="KW-0067">ATP-binding</keyword>